<evidence type="ECO:0000313" key="2">
    <source>
        <dbReference type="EMBL" id="MBB6343006.1"/>
    </source>
</evidence>
<protein>
    <recommendedName>
        <fullName evidence="4">Lipoprotein</fullName>
    </recommendedName>
</protein>
<gene>
    <name evidence="2" type="ORF">HNP49_003194</name>
</gene>
<dbReference type="RefSeq" id="WP_184684913.1">
    <property type="nucleotide sequence ID" value="NZ_JACHLL010000006.1"/>
</dbReference>
<dbReference type="Proteomes" id="UP000557193">
    <property type="component" value="Unassembled WGS sequence"/>
</dbReference>
<sequence length="210" mass="23172">MRPAIKPITLVLGLLLSAHIQAAPFASIDCSHVEEPISQEKLKYKSNKDELQSLSHTATIYSYGKNGQETTSIEQSPQVAVKVWNGWLTGSDRGEWGGELVFVDASGNPEILLNDNIHDIYKTDNGAIVIAGLSHMLSNDGRIYLVTRNGASVDYRILFGLDGAPKESWMTSSGEIYINTSYGVSILKTDSTLERALCKGHEYYKYEGKR</sequence>
<dbReference type="AlphaFoldDB" id="A0A7X0BVN6"/>
<evidence type="ECO:0000313" key="3">
    <source>
        <dbReference type="Proteomes" id="UP000557193"/>
    </source>
</evidence>
<accession>A0A7X0BVN6</accession>
<feature type="chain" id="PRO_5031474632" description="Lipoprotein" evidence="1">
    <location>
        <begin position="23"/>
        <end position="210"/>
    </location>
</feature>
<reference evidence="2 3" key="1">
    <citation type="submission" date="2020-08" db="EMBL/GenBank/DDBJ databases">
        <title>Functional genomics of gut bacteria from endangered species of beetles.</title>
        <authorList>
            <person name="Carlos-Shanley C."/>
        </authorList>
    </citation>
    <scope>NUCLEOTIDE SEQUENCE [LARGE SCALE GENOMIC DNA]</scope>
    <source>
        <strain evidence="2 3">S00202</strain>
    </source>
</reference>
<proteinExistence type="predicted"/>
<evidence type="ECO:0000256" key="1">
    <source>
        <dbReference type="SAM" id="SignalP"/>
    </source>
</evidence>
<evidence type="ECO:0008006" key="4">
    <source>
        <dbReference type="Google" id="ProtNLM"/>
    </source>
</evidence>
<comment type="caution">
    <text evidence="2">The sequence shown here is derived from an EMBL/GenBank/DDBJ whole genome shotgun (WGS) entry which is preliminary data.</text>
</comment>
<keyword evidence="1" id="KW-0732">Signal</keyword>
<dbReference type="EMBL" id="JACHLL010000006">
    <property type="protein sequence ID" value="MBB6343006.1"/>
    <property type="molecule type" value="Genomic_DNA"/>
</dbReference>
<organism evidence="2 3">
    <name type="scientific">Pseudomonas fluvialis</name>
    <dbReference type="NCBI Taxonomy" id="1793966"/>
    <lineage>
        <taxon>Bacteria</taxon>
        <taxon>Pseudomonadati</taxon>
        <taxon>Pseudomonadota</taxon>
        <taxon>Gammaproteobacteria</taxon>
        <taxon>Pseudomonadales</taxon>
        <taxon>Pseudomonadaceae</taxon>
        <taxon>Pseudomonas</taxon>
    </lineage>
</organism>
<keyword evidence="3" id="KW-1185">Reference proteome</keyword>
<name>A0A7X0BVN6_9PSED</name>
<feature type="signal peptide" evidence="1">
    <location>
        <begin position="1"/>
        <end position="22"/>
    </location>
</feature>